<accession>A0AA88W1V0</accession>
<comment type="subcellular location">
    <subcellularLocation>
        <location evidence="2">Membrane</location>
    </subcellularLocation>
</comment>
<dbReference type="GO" id="GO:0016705">
    <property type="term" value="F:oxidoreductase activity, acting on paired donors, with incorporation or reduction of molecular oxygen"/>
    <property type="evidence" value="ECO:0007669"/>
    <property type="project" value="InterPro"/>
</dbReference>
<evidence type="ECO:0000256" key="7">
    <source>
        <dbReference type="ARBA" id="ARBA00023002"/>
    </source>
</evidence>
<evidence type="ECO:0000313" key="11">
    <source>
        <dbReference type="EMBL" id="KAK3015590.1"/>
    </source>
</evidence>
<protein>
    <submittedName>
        <fullName evidence="11">Uncharacterized protein</fullName>
    </submittedName>
</protein>
<proteinExistence type="predicted"/>
<dbReference type="PANTHER" id="PTHR47947:SF26">
    <property type="entry name" value="CYTOCHROME P450"/>
    <property type="match status" value="1"/>
</dbReference>
<keyword evidence="12" id="KW-1185">Reference proteome</keyword>
<evidence type="ECO:0000256" key="3">
    <source>
        <dbReference type="ARBA" id="ARBA00022617"/>
    </source>
</evidence>
<name>A0AA88W1V0_9ASTE</name>
<dbReference type="GO" id="GO:0020037">
    <property type="term" value="F:heme binding"/>
    <property type="evidence" value="ECO:0007669"/>
    <property type="project" value="InterPro"/>
</dbReference>
<keyword evidence="6" id="KW-1133">Transmembrane helix</keyword>
<comment type="cofactor">
    <cofactor evidence="1">
        <name>heme</name>
        <dbReference type="ChEBI" id="CHEBI:30413"/>
    </cofactor>
</comment>
<evidence type="ECO:0000256" key="1">
    <source>
        <dbReference type="ARBA" id="ARBA00001971"/>
    </source>
</evidence>
<dbReference type="EMBL" id="JAVXUP010001133">
    <property type="protein sequence ID" value="KAK3015590.1"/>
    <property type="molecule type" value="Genomic_DNA"/>
</dbReference>
<keyword evidence="10" id="KW-0472">Membrane</keyword>
<dbReference type="AlphaFoldDB" id="A0AA88W1V0"/>
<dbReference type="InterPro" id="IPR036396">
    <property type="entry name" value="Cyt_P450_sf"/>
</dbReference>
<gene>
    <name evidence="11" type="ORF">RJ639_007399</name>
</gene>
<keyword evidence="5" id="KW-0479">Metal-binding</keyword>
<dbReference type="InterPro" id="IPR050651">
    <property type="entry name" value="Plant_Cytochrome_P450_Monoox"/>
</dbReference>
<keyword evidence="7" id="KW-0560">Oxidoreductase</keyword>
<evidence type="ECO:0000256" key="9">
    <source>
        <dbReference type="ARBA" id="ARBA00023033"/>
    </source>
</evidence>
<dbReference type="Gene3D" id="1.10.630.10">
    <property type="entry name" value="Cytochrome P450"/>
    <property type="match status" value="1"/>
</dbReference>
<evidence type="ECO:0000256" key="10">
    <source>
        <dbReference type="ARBA" id="ARBA00023136"/>
    </source>
</evidence>
<evidence type="ECO:0000313" key="12">
    <source>
        <dbReference type="Proteomes" id="UP001188597"/>
    </source>
</evidence>
<keyword evidence="3" id="KW-0349">Heme</keyword>
<sequence>MLAPIRVAEVKASIGDIYKIWVKNKDGSNMAKMEMKQWFGTLSLNIAAKPLVGKRYSDTERQGDRFPETMRKSIELLASVVVFDSVPFLRWLDLGR</sequence>
<dbReference type="GO" id="GO:0004497">
    <property type="term" value="F:monooxygenase activity"/>
    <property type="evidence" value="ECO:0007669"/>
    <property type="project" value="UniProtKB-KW"/>
</dbReference>
<evidence type="ECO:0000256" key="5">
    <source>
        <dbReference type="ARBA" id="ARBA00022723"/>
    </source>
</evidence>
<dbReference type="GO" id="GO:0005506">
    <property type="term" value="F:iron ion binding"/>
    <property type="evidence" value="ECO:0007669"/>
    <property type="project" value="InterPro"/>
</dbReference>
<comment type="caution">
    <text evidence="11">The sequence shown here is derived from an EMBL/GenBank/DDBJ whole genome shotgun (WGS) entry which is preliminary data.</text>
</comment>
<reference evidence="11" key="1">
    <citation type="submission" date="2022-12" db="EMBL/GenBank/DDBJ databases">
        <title>Draft genome assemblies for two species of Escallonia (Escalloniales).</title>
        <authorList>
            <person name="Chanderbali A."/>
            <person name="Dervinis C."/>
            <person name="Anghel I."/>
            <person name="Soltis D."/>
            <person name="Soltis P."/>
            <person name="Zapata F."/>
        </authorList>
    </citation>
    <scope>NUCLEOTIDE SEQUENCE</scope>
    <source>
        <strain evidence="11">UCBG64.0493</strain>
        <tissue evidence="11">Leaf</tissue>
    </source>
</reference>
<dbReference type="Proteomes" id="UP001188597">
    <property type="component" value="Unassembled WGS sequence"/>
</dbReference>
<dbReference type="GO" id="GO:0016020">
    <property type="term" value="C:membrane"/>
    <property type="evidence" value="ECO:0007669"/>
    <property type="project" value="UniProtKB-SubCell"/>
</dbReference>
<keyword evidence="8" id="KW-0408">Iron</keyword>
<evidence type="ECO:0000256" key="8">
    <source>
        <dbReference type="ARBA" id="ARBA00023004"/>
    </source>
</evidence>
<evidence type="ECO:0000256" key="6">
    <source>
        <dbReference type="ARBA" id="ARBA00022989"/>
    </source>
</evidence>
<dbReference type="PANTHER" id="PTHR47947">
    <property type="entry name" value="CYTOCHROME P450 82C3-RELATED"/>
    <property type="match status" value="1"/>
</dbReference>
<evidence type="ECO:0000256" key="4">
    <source>
        <dbReference type="ARBA" id="ARBA00022692"/>
    </source>
</evidence>
<evidence type="ECO:0000256" key="2">
    <source>
        <dbReference type="ARBA" id="ARBA00004370"/>
    </source>
</evidence>
<keyword evidence="4" id="KW-0812">Transmembrane</keyword>
<keyword evidence="9" id="KW-0503">Monooxygenase</keyword>
<organism evidence="11 12">
    <name type="scientific">Escallonia herrerae</name>
    <dbReference type="NCBI Taxonomy" id="1293975"/>
    <lineage>
        <taxon>Eukaryota</taxon>
        <taxon>Viridiplantae</taxon>
        <taxon>Streptophyta</taxon>
        <taxon>Embryophyta</taxon>
        <taxon>Tracheophyta</taxon>
        <taxon>Spermatophyta</taxon>
        <taxon>Magnoliopsida</taxon>
        <taxon>eudicotyledons</taxon>
        <taxon>Gunneridae</taxon>
        <taxon>Pentapetalae</taxon>
        <taxon>asterids</taxon>
        <taxon>campanulids</taxon>
        <taxon>Escalloniales</taxon>
        <taxon>Escalloniaceae</taxon>
        <taxon>Escallonia</taxon>
    </lineage>
</organism>
<dbReference type="SUPFAM" id="SSF48264">
    <property type="entry name" value="Cytochrome P450"/>
    <property type="match status" value="1"/>
</dbReference>